<reference evidence="2" key="2">
    <citation type="submission" date="2022-08" db="EMBL/GenBank/DDBJ databases">
        <title>Genome Sequencing of Bacteroides fragilis Group Isolates with Nanopore Technology.</title>
        <authorList>
            <person name="Tisza M.J."/>
            <person name="Smith D."/>
            <person name="Dekker J.P."/>
        </authorList>
    </citation>
    <scope>NUCLEOTIDE SEQUENCE</scope>
    <source>
        <strain evidence="2">BFG-70</strain>
    </source>
</reference>
<evidence type="ECO:0008006" key="4">
    <source>
        <dbReference type="Google" id="ProtNLM"/>
    </source>
</evidence>
<name>A0A5C6HHP7_BACFG</name>
<proteinExistence type="predicted"/>
<accession>A0A5C6HHP7</accession>
<dbReference type="EMBL" id="CP103216">
    <property type="protein sequence ID" value="UVR55491.1"/>
    <property type="molecule type" value="Genomic_DNA"/>
</dbReference>
<dbReference type="SUPFAM" id="SSF53756">
    <property type="entry name" value="UDP-Glycosyltransferase/glycogen phosphorylase"/>
    <property type="match status" value="1"/>
</dbReference>
<sequence length="530" mass="62695">MCFVDKKILVLCKETYSYPLYFLAQKWMKNNRVSAFFFNPCESMYKECSINDTTYYAFKKISGITVYTSNDISEYFSHILDSDIIDEKYLNYIQERYTHFENLNSQILATQFFTRHYHYRNYMKSCSYNQQLNWLILNYKNINNIVDDFKPDVVIDTDNAELARCVMREVCYERDIPYITIEYPRYSFYKSFSFNLNLSVDPIFVEGYQSNLNKGTQELAAEISYVRDFRSKVSIMHEMYKNDVTSQYKPNSFMKLVRTLVGKISYFWEQDIKAGNLKLKRSNPILYNNSVEYLKFYAKYELIKQYLLRKNKYFYTPSKGEKYLYMPLHLIPESTTFTLAPHYINELTIIEAVSKSLPAGWWLYVKEHQAMVGERGLGFYQKVNKLPNVKMVQLNYYSDPKPWIVNSMGVITISGTTAYEAALLQRHAIIFSDVPFKLLDGVERCRSFEDLPELIRNFSTTLDNEKSCAAYIATVKQLGFSIDLKYLMNQGEKIIRNKSQQDSRYQENLNNLEQLYLLAFSLYKRVVCQK</sequence>
<evidence type="ECO:0000313" key="3">
    <source>
        <dbReference type="Proteomes" id="UP000460666"/>
    </source>
</evidence>
<reference evidence="1 3" key="1">
    <citation type="journal article" date="2019" name="Nat. Med.">
        <title>A library of human gut bacterial isolates paired with longitudinal multiomics data enables mechanistic microbiome research.</title>
        <authorList>
            <person name="Poyet M."/>
            <person name="Groussin M."/>
            <person name="Gibbons S.M."/>
            <person name="Avila-Pacheco J."/>
            <person name="Jiang X."/>
            <person name="Kearney S.M."/>
            <person name="Perrotta A.R."/>
            <person name="Berdy B."/>
            <person name="Zhao S."/>
            <person name="Lieberman T.D."/>
            <person name="Swanson P.K."/>
            <person name="Smith M."/>
            <person name="Roesemann S."/>
            <person name="Alexander J.E."/>
            <person name="Rich S.A."/>
            <person name="Livny J."/>
            <person name="Vlamakis H."/>
            <person name="Clish C."/>
            <person name="Bullock K."/>
            <person name="Deik A."/>
            <person name="Scott J."/>
            <person name="Pierce K.A."/>
            <person name="Xavier R.J."/>
            <person name="Alm E.J."/>
        </authorList>
    </citation>
    <scope>NUCLEOTIDE SEQUENCE [LARGE SCALE GENOMIC DNA]</scope>
    <source>
        <strain evidence="1 3">BIOML-A46</strain>
    </source>
</reference>
<organism evidence="1 3">
    <name type="scientific">Bacteroides fragilis</name>
    <dbReference type="NCBI Taxonomy" id="817"/>
    <lineage>
        <taxon>Bacteria</taxon>
        <taxon>Pseudomonadati</taxon>
        <taxon>Bacteroidota</taxon>
        <taxon>Bacteroidia</taxon>
        <taxon>Bacteroidales</taxon>
        <taxon>Bacteroidaceae</taxon>
        <taxon>Bacteroides</taxon>
    </lineage>
</organism>
<evidence type="ECO:0000313" key="2">
    <source>
        <dbReference type="EMBL" id="UVR55491.1"/>
    </source>
</evidence>
<dbReference type="Proteomes" id="UP000460666">
    <property type="component" value="Unassembled WGS sequence"/>
</dbReference>
<evidence type="ECO:0000313" key="1">
    <source>
        <dbReference type="EMBL" id="KAA4996839.1"/>
    </source>
</evidence>
<protein>
    <recommendedName>
        <fullName evidence="4">Capsule polysaccharide biosynthesis family protein</fullName>
    </recommendedName>
</protein>
<dbReference type="Proteomes" id="UP001060330">
    <property type="component" value="Chromosome"/>
</dbReference>
<dbReference type="RefSeq" id="WP_008660486.1">
    <property type="nucleotide sequence ID" value="NZ_CABKOU010000002.1"/>
</dbReference>
<gene>
    <name evidence="1" type="ORF">F2Z89_12795</name>
    <name evidence="2" type="ORF">NXX45_17440</name>
</gene>
<dbReference type="AlphaFoldDB" id="A0A5C6HHP7"/>
<dbReference type="EMBL" id="VWCJ01000007">
    <property type="protein sequence ID" value="KAA4996839.1"/>
    <property type="molecule type" value="Genomic_DNA"/>
</dbReference>